<dbReference type="Pfam" id="PF13377">
    <property type="entry name" value="Peripla_BP_3"/>
    <property type="match status" value="1"/>
</dbReference>
<accession>A0A4V1M686</accession>
<dbReference type="CDD" id="cd01392">
    <property type="entry name" value="HTH_LacI"/>
    <property type="match status" value="1"/>
</dbReference>
<dbReference type="InterPro" id="IPR046335">
    <property type="entry name" value="LacI/GalR-like_sensor"/>
</dbReference>
<dbReference type="SUPFAM" id="SSF47413">
    <property type="entry name" value="lambda repressor-like DNA-binding domains"/>
    <property type="match status" value="1"/>
</dbReference>
<dbReference type="GO" id="GO:0003700">
    <property type="term" value="F:DNA-binding transcription factor activity"/>
    <property type="evidence" value="ECO:0007669"/>
    <property type="project" value="TreeGrafter"/>
</dbReference>
<evidence type="ECO:0000256" key="1">
    <source>
        <dbReference type="ARBA" id="ARBA00023015"/>
    </source>
</evidence>
<feature type="region of interest" description="Disordered" evidence="4">
    <location>
        <begin position="344"/>
        <end position="364"/>
    </location>
</feature>
<evidence type="ECO:0000256" key="2">
    <source>
        <dbReference type="ARBA" id="ARBA00023125"/>
    </source>
</evidence>
<keyword evidence="3" id="KW-0804">Transcription</keyword>
<dbReference type="InterPro" id="IPR028082">
    <property type="entry name" value="Peripla_BP_I"/>
</dbReference>
<name>A0A4V1M686_9BACT</name>
<dbReference type="AlphaFoldDB" id="A0A4V1M686"/>
<evidence type="ECO:0000256" key="3">
    <source>
        <dbReference type="ARBA" id="ARBA00023163"/>
    </source>
</evidence>
<dbReference type="Gene3D" id="3.40.50.2300">
    <property type="match status" value="2"/>
</dbReference>
<dbReference type="PANTHER" id="PTHR30146">
    <property type="entry name" value="LACI-RELATED TRANSCRIPTIONAL REPRESSOR"/>
    <property type="match status" value="1"/>
</dbReference>
<dbReference type="InterPro" id="IPR000843">
    <property type="entry name" value="HTH_LacI"/>
</dbReference>
<dbReference type="OrthoDB" id="183213at2"/>
<gene>
    <name evidence="6" type="ORF">ESB00_01110</name>
</gene>
<protein>
    <submittedName>
        <fullName evidence="6">LacI family transcriptional regulator</fullName>
    </submittedName>
</protein>
<evidence type="ECO:0000313" key="6">
    <source>
        <dbReference type="EMBL" id="RXK54529.1"/>
    </source>
</evidence>
<dbReference type="InterPro" id="IPR010982">
    <property type="entry name" value="Lambda_DNA-bd_dom_sf"/>
</dbReference>
<dbReference type="PANTHER" id="PTHR30146:SF109">
    <property type="entry name" value="HTH-TYPE TRANSCRIPTIONAL REGULATOR GALS"/>
    <property type="match status" value="1"/>
</dbReference>
<comment type="caution">
    <text evidence="6">The sequence shown here is derived from an EMBL/GenBank/DDBJ whole genome shotgun (WGS) entry which is preliminary data.</text>
</comment>
<dbReference type="Proteomes" id="UP000290218">
    <property type="component" value="Unassembled WGS sequence"/>
</dbReference>
<proteinExistence type="predicted"/>
<dbReference type="GO" id="GO:0000976">
    <property type="term" value="F:transcription cis-regulatory region binding"/>
    <property type="evidence" value="ECO:0007669"/>
    <property type="project" value="TreeGrafter"/>
</dbReference>
<dbReference type="EMBL" id="SDHX01000001">
    <property type="protein sequence ID" value="RXK54529.1"/>
    <property type="molecule type" value="Genomic_DNA"/>
</dbReference>
<keyword evidence="2" id="KW-0238">DNA-binding</keyword>
<organism evidence="6 7">
    <name type="scientific">Oleiharenicola lentus</name>
    <dbReference type="NCBI Taxonomy" id="2508720"/>
    <lineage>
        <taxon>Bacteria</taxon>
        <taxon>Pseudomonadati</taxon>
        <taxon>Verrucomicrobiota</taxon>
        <taxon>Opitutia</taxon>
        <taxon>Opitutales</taxon>
        <taxon>Opitutaceae</taxon>
        <taxon>Oleiharenicola</taxon>
    </lineage>
</organism>
<dbReference type="Gene3D" id="1.10.260.40">
    <property type="entry name" value="lambda repressor-like DNA-binding domains"/>
    <property type="match status" value="1"/>
</dbReference>
<dbReference type="SMART" id="SM00354">
    <property type="entry name" value="HTH_LACI"/>
    <property type="match status" value="1"/>
</dbReference>
<dbReference type="SUPFAM" id="SSF53822">
    <property type="entry name" value="Periplasmic binding protein-like I"/>
    <property type="match status" value="1"/>
</dbReference>
<dbReference type="PROSITE" id="PS50932">
    <property type="entry name" value="HTH_LACI_2"/>
    <property type="match status" value="1"/>
</dbReference>
<dbReference type="RefSeq" id="WP_129045893.1">
    <property type="nucleotide sequence ID" value="NZ_SDHX01000001.1"/>
</dbReference>
<evidence type="ECO:0000256" key="4">
    <source>
        <dbReference type="SAM" id="MobiDB-lite"/>
    </source>
</evidence>
<sequence length="364" mass="40464">MARPTLNDIARQVGYSKNTVSLALRGDRQIPEETREKIRRAAEKLGYQPNAVVSHLMAQLRASRSLRLQAKLALVNANRDPQAFRSHPTIPTYVEGCESRAAKLGYGFDRFWLHDPTLSAQRWLRILHTRGIKGLVLVGLMDTTHLPDELAPVWAQLPTVVTGVRTRDPALSFCCVDHHHLALNAFERALALGYKRPGLVIDDVIDALVERRFSAGYLTGQRMLLPRAQHVPMFTEQAGAQAEPPGFRAWLEKHRPDVIFTLYNNVIPWLKGAGLRVPEDIGVIQLEWRAGRPEIAGMNQHNYVTGEAAVDMVVSQIHNNETGVQEFPRATLIGATWVDGASVRKQTAGDSVAPAAPKRRAKAK</sequence>
<feature type="domain" description="HTH lacI-type" evidence="5">
    <location>
        <begin position="4"/>
        <end position="58"/>
    </location>
</feature>
<dbReference type="Pfam" id="PF00356">
    <property type="entry name" value="LacI"/>
    <property type="match status" value="1"/>
</dbReference>
<reference evidence="6 7" key="1">
    <citation type="submission" date="2019-01" db="EMBL/GenBank/DDBJ databases">
        <title>Lacunisphaera sp. strain TWA-58.</title>
        <authorList>
            <person name="Chen W.-M."/>
        </authorList>
    </citation>
    <scope>NUCLEOTIDE SEQUENCE [LARGE SCALE GENOMIC DNA]</scope>
    <source>
        <strain evidence="6 7">TWA-58</strain>
    </source>
</reference>
<evidence type="ECO:0000259" key="5">
    <source>
        <dbReference type="PROSITE" id="PS50932"/>
    </source>
</evidence>
<evidence type="ECO:0000313" key="7">
    <source>
        <dbReference type="Proteomes" id="UP000290218"/>
    </source>
</evidence>
<keyword evidence="1" id="KW-0805">Transcription regulation</keyword>
<keyword evidence="7" id="KW-1185">Reference proteome</keyword>